<dbReference type="AlphaFoldDB" id="A0A6J6YYE0"/>
<protein>
    <submittedName>
        <fullName evidence="1">Unannotated protein</fullName>
    </submittedName>
</protein>
<dbReference type="EMBL" id="CAFAAQ010000137">
    <property type="protein sequence ID" value="CAB4814492.1"/>
    <property type="molecule type" value="Genomic_DNA"/>
</dbReference>
<gene>
    <name evidence="1" type="ORF">UFOPK3046_01358</name>
</gene>
<accession>A0A6J6YYE0</accession>
<organism evidence="1">
    <name type="scientific">freshwater metagenome</name>
    <dbReference type="NCBI Taxonomy" id="449393"/>
    <lineage>
        <taxon>unclassified sequences</taxon>
        <taxon>metagenomes</taxon>
        <taxon>ecological metagenomes</taxon>
    </lineage>
</organism>
<reference evidence="1" key="1">
    <citation type="submission" date="2020-05" db="EMBL/GenBank/DDBJ databases">
        <authorList>
            <person name="Chiriac C."/>
            <person name="Salcher M."/>
            <person name="Ghai R."/>
            <person name="Kavagutti S V."/>
        </authorList>
    </citation>
    <scope>NUCLEOTIDE SEQUENCE</scope>
</reference>
<sequence length="83" mass="8785">MVSVTEQVEPGGTVSVLVWPFVRENGESGRGEPLQATAKLNDPESPGAGFTTFLVTLKSAPILSVTSFEFSLIFDTPEALKSA</sequence>
<proteinExistence type="predicted"/>
<evidence type="ECO:0000313" key="1">
    <source>
        <dbReference type="EMBL" id="CAB4814492.1"/>
    </source>
</evidence>
<name>A0A6J6YYE0_9ZZZZ</name>